<feature type="region of interest" description="Disordered" evidence="1">
    <location>
        <begin position="1"/>
        <end position="32"/>
    </location>
</feature>
<comment type="caution">
    <text evidence="3">The sequence shown here is derived from an EMBL/GenBank/DDBJ whole genome shotgun (WGS) entry which is preliminary data.</text>
</comment>
<dbReference type="EMBL" id="WLVL01000018">
    <property type="protein sequence ID" value="MTB71276.1"/>
    <property type="molecule type" value="Genomic_DNA"/>
</dbReference>
<organism evidence="3 4">
    <name type="scientific">Arsenicicoccus cauae</name>
    <dbReference type="NCBI Taxonomy" id="2663847"/>
    <lineage>
        <taxon>Bacteria</taxon>
        <taxon>Bacillati</taxon>
        <taxon>Actinomycetota</taxon>
        <taxon>Actinomycetes</taxon>
        <taxon>Micrococcales</taxon>
        <taxon>Intrasporangiaceae</taxon>
        <taxon>Arsenicicoccus</taxon>
    </lineage>
</organism>
<keyword evidence="2" id="KW-1133">Transmembrane helix</keyword>
<gene>
    <name evidence="3" type="ORF">GGG17_04670</name>
</gene>
<evidence type="ECO:0000313" key="3">
    <source>
        <dbReference type="EMBL" id="MTB71276.1"/>
    </source>
</evidence>
<proteinExistence type="predicted"/>
<feature type="transmembrane region" description="Helical" evidence="2">
    <location>
        <begin position="53"/>
        <end position="76"/>
    </location>
</feature>
<evidence type="ECO:0000313" key="4">
    <source>
        <dbReference type="Proteomes" id="UP000431092"/>
    </source>
</evidence>
<dbReference type="InterPro" id="IPR009272">
    <property type="entry name" value="DUF929"/>
</dbReference>
<sequence>MSRTVTRPADSPTCAGAPVSAKKNRASSAKQAARQRTAEIRAQQEAAERKRRLLLAAVTSVVVLAIIGAIVAVAVLDKDKPSPAAAGAVALDAAALSSINDVPASAFAAAGVSDQITNGPKRVKDAPAATRDGKPQVLYVGAEYCPYCAGLRWSTAVALGRFGQWTSLTESKSIQEAGLDPLSTVSFSQQNHGAAYASETLTFNGYETTTSEQRNGQFVKLDRLEGQDDATFKKYDFPPYVEGQGGSIPFLSIGGKTFQSGGIFDVRVLEGKSTQQIATALKDPQDETTKQILSGANVITAAICEQTGNKPADVCSSAPVKAGAAKIKDHQ</sequence>
<evidence type="ECO:0000256" key="2">
    <source>
        <dbReference type="SAM" id="Phobius"/>
    </source>
</evidence>
<evidence type="ECO:0000256" key="1">
    <source>
        <dbReference type="SAM" id="MobiDB-lite"/>
    </source>
</evidence>
<reference evidence="3 4" key="1">
    <citation type="submission" date="2019-11" db="EMBL/GenBank/DDBJ databases">
        <title>Whole genome sequencing identifies a novel species of the genus Arsenicicoccus isolated from human blood.</title>
        <authorList>
            <person name="Jeong J.H."/>
            <person name="Kweon O.J."/>
            <person name="Kim H.R."/>
            <person name="Kim T.-H."/>
            <person name="Ha S.-M."/>
            <person name="Lee M.-K."/>
        </authorList>
    </citation>
    <scope>NUCLEOTIDE SEQUENCE [LARGE SCALE GENOMIC DNA]</scope>
    <source>
        <strain evidence="3 4">MKL-02</strain>
    </source>
</reference>
<dbReference type="Pfam" id="PF06053">
    <property type="entry name" value="DUF929"/>
    <property type="match status" value="1"/>
</dbReference>
<accession>A0A6I3IWM6</accession>
<name>A0A6I3IWM6_9MICO</name>
<keyword evidence="2" id="KW-0812">Transmembrane</keyword>
<keyword evidence="2" id="KW-0472">Membrane</keyword>
<keyword evidence="4" id="KW-1185">Reference proteome</keyword>
<protein>
    <submittedName>
        <fullName evidence="3">DUF929 domain-containing protein</fullName>
    </submittedName>
</protein>
<dbReference type="AlphaFoldDB" id="A0A6I3IWM6"/>
<dbReference type="Proteomes" id="UP000431092">
    <property type="component" value="Unassembled WGS sequence"/>
</dbReference>